<dbReference type="GeneID" id="105114716"/>
<evidence type="ECO:0000256" key="18">
    <source>
        <dbReference type="ARBA" id="ARBA00048679"/>
    </source>
</evidence>
<keyword evidence="7 20" id="KW-0812">Transmembrane</keyword>
<dbReference type="FunFam" id="3.80.10.10:FF:000433">
    <property type="entry name" value="Putative LRR receptor-like serine/threonine-protein kinase isoform A"/>
    <property type="match status" value="1"/>
</dbReference>
<evidence type="ECO:0000256" key="16">
    <source>
        <dbReference type="ARBA" id="ARBA00023180"/>
    </source>
</evidence>
<evidence type="ECO:0000256" key="10">
    <source>
        <dbReference type="ARBA" id="ARBA00022741"/>
    </source>
</evidence>
<evidence type="ECO:0000256" key="13">
    <source>
        <dbReference type="ARBA" id="ARBA00022989"/>
    </source>
</evidence>
<dbReference type="AlphaFoldDB" id="A0AAJ6X8W3"/>
<dbReference type="Pfam" id="PF11721">
    <property type="entry name" value="Malectin"/>
    <property type="match status" value="1"/>
</dbReference>
<evidence type="ECO:0000256" key="7">
    <source>
        <dbReference type="ARBA" id="ARBA00022692"/>
    </source>
</evidence>
<evidence type="ECO:0000256" key="8">
    <source>
        <dbReference type="ARBA" id="ARBA00022729"/>
    </source>
</evidence>
<dbReference type="Gene3D" id="2.60.120.430">
    <property type="entry name" value="Galactose-binding lectin"/>
    <property type="match status" value="1"/>
</dbReference>
<dbReference type="Proteomes" id="UP000694918">
    <property type="component" value="Unplaced"/>
</dbReference>
<dbReference type="InterPro" id="IPR011009">
    <property type="entry name" value="Kinase-like_dom_sf"/>
</dbReference>
<feature type="region of interest" description="Disordered" evidence="19">
    <location>
        <begin position="1003"/>
        <end position="1080"/>
    </location>
</feature>
<dbReference type="InterPro" id="IPR032675">
    <property type="entry name" value="LRR_dom_sf"/>
</dbReference>
<dbReference type="Gene3D" id="3.30.200.20">
    <property type="entry name" value="Phosphorylase Kinase, domain 1"/>
    <property type="match status" value="1"/>
</dbReference>
<dbReference type="FunFam" id="3.30.200.20:FF:000217">
    <property type="entry name" value="probable LRR receptor-like serine/threonine-protein kinase At1g53430"/>
    <property type="match status" value="1"/>
</dbReference>
<dbReference type="PANTHER" id="PTHR48006">
    <property type="entry name" value="LEUCINE-RICH REPEAT-CONTAINING PROTEIN DDB_G0281931-RELATED"/>
    <property type="match status" value="1"/>
</dbReference>
<evidence type="ECO:0000256" key="14">
    <source>
        <dbReference type="ARBA" id="ARBA00023136"/>
    </source>
</evidence>
<evidence type="ECO:0000256" key="5">
    <source>
        <dbReference type="ARBA" id="ARBA00022614"/>
    </source>
</evidence>
<keyword evidence="14 20" id="KW-0472">Membrane</keyword>
<proteinExistence type="predicted"/>
<keyword evidence="15" id="KW-0675">Receptor</keyword>
<evidence type="ECO:0000256" key="11">
    <source>
        <dbReference type="ARBA" id="ARBA00022777"/>
    </source>
</evidence>
<dbReference type="InterPro" id="IPR021720">
    <property type="entry name" value="Malectin_dom"/>
</dbReference>
<dbReference type="PANTHER" id="PTHR48006:SF72">
    <property type="entry name" value="LRR RECEPTOR-LIKE SERINE_THREONINE-PROTEIN KINASE RFK1-RELATED"/>
    <property type="match status" value="1"/>
</dbReference>
<dbReference type="FunFam" id="3.80.10.10:FF:000452">
    <property type="entry name" value="Probable LRR receptor-like serine/threonine-protein kinase RFK1"/>
    <property type="match status" value="1"/>
</dbReference>
<dbReference type="Gene3D" id="1.10.510.10">
    <property type="entry name" value="Transferase(Phosphotransferase) domain 1"/>
    <property type="match status" value="1"/>
</dbReference>
<dbReference type="Pfam" id="PF00560">
    <property type="entry name" value="LRR_1"/>
    <property type="match status" value="3"/>
</dbReference>
<gene>
    <name evidence="23" type="primary">LOC105114716</name>
</gene>
<comment type="catalytic activity">
    <reaction evidence="18">
        <text>L-seryl-[protein] + ATP = O-phospho-L-seryl-[protein] + ADP + H(+)</text>
        <dbReference type="Rhea" id="RHEA:17989"/>
        <dbReference type="Rhea" id="RHEA-COMP:9863"/>
        <dbReference type="Rhea" id="RHEA-COMP:11604"/>
        <dbReference type="ChEBI" id="CHEBI:15378"/>
        <dbReference type="ChEBI" id="CHEBI:29999"/>
        <dbReference type="ChEBI" id="CHEBI:30616"/>
        <dbReference type="ChEBI" id="CHEBI:83421"/>
        <dbReference type="ChEBI" id="CHEBI:456216"/>
        <dbReference type="EC" id="2.7.11.1"/>
    </reaction>
</comment>
<keyword evidence="12" id="KW-0067">ATP-binding</keyword>
<evidence type="ECO:0000259" key="21">
    <source>
        <dbReference type="PROSITE" id="PS50011"/>
    </source>
</evidence>
<dbReference type="SUPFAM" id="SSF56112">
    <property type="entry name" value="Protein kinase-like (PK-like)"/>
    <property type="match status" value="1"/>
</dbReference>
<evidence type="ECO:0000256" key="9">
    <source>
        <dbReference type="ARBA" id="ARBA00022737"/>
    </source>
</evidence>
<dbReference type="EC" id="2.7.11.1" evidence="2"/>
<dbReference type="Gene3D" id="3.80.10.10">
    <property type="entry name" value="Ribonuclease Inhibitor"/>
    <property type="match status" value="2"/>
</dbReference>
<dbReference type="InterPro" id="IPR001245">
    <property type="entry name" value="Ser-Thr/Tyr_kinase_cat_dom"/>
</dbReference>
<dbReference type="FunFam" id="2.60.120.430:FF:000004">
    <property type="entry name" value="Putative leucine-rich repeat receptor-like serine/threonine-protein kinase"/>
    <property type="match status" value="1"/>
</dbReference>
<keyword evidence="10" id="KW-0547">Nucleotide-binding</keyword>
<keyword evidence="13 20" id="KW-1133">Transmembrane helix</keyword>
<evidence type="ECO:0000256" key="4">
    <source>
        <dbReference type="ARBA" id="ARBA00022553"/>
    </source>
</evidence>
<evidence type="ECO:0000256" key="1">
    <source>
        <dbReference type="ARBA" id="ARBA00004479"/>
    </source>
</evidence>
<keyword evidence="5" id="KW-0433">Leucine-rich repeat</keyword>
<dbReference type="CDD" id="cd14066">
    <property type="entry name" value="STKc_IRAK"/>
    <property type="match status" value="1"/>
</dbReference>
<keyword evidence="4" id="KW-0597">Phosphoprotein</keyword>
<keyword evidence="11" id="KW-0418">Kinase</keyword>
<comment type="catalytic activity">
    <reaction evidence="17">
        <text>L-threonyl-[protein] + ATP = O-phospho-L-threonyl-[protein] + ADP + H(+)</text>
        <dbReference type="Rhea" id="RHEA:46608"/>
        <dbReference type="Rhea" id="RHEA-COMP:11060"/>
        <dbReference type="Rhea" id="RHEA-COMP:11605"/>
        <dbReference type="ChEBI" id="CHEBI:15378"/>
        <dbReference type="ChEBI" id="CHEBI:30013"/>
        <dbReference type="ChEBI" id="CHEBI:30616"/>
        <dbReference type="ChEBI" id="CHEBI:61977"/>
        <dbReference type="ChEBI" id="CHEBI:456216"/>
        <dbReference type="EC" id="2.7.11.1"/>
    </reaction>
</comment>
<dbReference type="FunFam" id="1.10.510.10:FF:000044">
    <property type="entry name" value="Putative LRR receptor-like serine/threonine-protein kinase"/>
    <property type="match status" value="1"/>
</dbReference>
<dbReference type="InterPro" id="IPR000719">
    <property type="entry name" value="Prot_kinase_dom"/>
</dbReference>
<reference evidence="23" key="1">
    <citation type="submission" date="2025-08" db="UniProtKB">
        <authorList>
            <consortium name="RefSeq"/>
        </authorList>
    </citation>
    <scope>IDENTIFICATION</scope>
</reference>
<evidence type="ECO:0000256" key="19">
    <source>
        <dbReference type="SAM" id="MobiDB-lite"/>
    </source>
</evidence>
<evidence type="ECO:0000256" key="2">
    <source>
        <dbReference type="ARBA" id="ARBA00012513"/>
    </source>
</evidence>
<evidence type="ECO:0000313" key="23">
    <source>
        <dbReference type="RefSeq" id="XP_011009659.1"/>
    </source>
</evidence>
<name>A0AAJ6X8W3_POPEU</name>
<evidence type="ECO:0000256" key="20">
    <source>
        <dbReference type="SAM" id="Phobius"/>
    </source>
</evidence>
<dbReference type="SUPFAM" id="SSF52058">
    <property type="entry name" value="L domain-like"/>
    <property type="match status" value="1"/>
</dbReference>
<evidence type="ECO:0000256" key="6">
    <source>
        <dbReference type="ARBA" id="ARBA00022679"/>
    </source>
</evidence>
<evidence type="ECO:0000313" key="22">
    <source>
        <dbReference type="Proteomes" id="UP000694918"/>
    </source>
</evidence>
<accession>A0AAJ6X8W3</accession>
<keyword evidence="9" id="KW-0677">Repeat</keyword>
<dbReference type="PROSITE" id="PS50011">
    <property type="entry name" value="PROTEIN_KINASE_DOM"/>
    <property type="match status" value="1"/>
</dbReference>
<dbReference type="PROSITE" id="PS00108">
    <property type="entry name" value="PROTEIN_KINASE_ST"/>
    <property type="match status" value="1"/>
</dbReference>
<keyword evidence="8" id="KW-0732">Signal</keyword>
<comment type="subcellular location">
    <subcellularLocation>
        <location evidence="1">Membrane</location>
        <topology evidence="1">Single-pass type I membrane protein</topology>
    </subcellularLocation>
</comment>
<dbReference type="InterPro" id="IPR051824">
    <property type="entry name" value="LRR_Rcpt-Like_S/T_Kinase"/>
</dbReference>
<feature type="compositionally biased region" description="Polar residues" evidence="19">
    <location>
        <begin position="1045"/>
        <end position="1061"/>
    </location>
</feature>
<dbReference type="InterPro" id="IPR008271">
    <property type="entry name" value="Ser/Thr_kinase_AS"/>
</dbReference>
<keyword evidence="3" id="KW-0723">Serine/threonine-protein kinase</keyword>
<evidence type="ECO:0000256" key="17">
    <source>
        <dbReference type="ARBA" id="ARBA00047899"/>
    </source>
</evidence>
<dbReference type="RefSeq" id="XP_011009659.1">
    <property type="nucleotide sequence ID" value="XM_011011357.1"/>
</dbReference>
<feature type="domain" description="Protein kinase" evidence="21">
    <location>
        <begin position="701"/>
        <end position="977"/>
    </location>
</feature>
<dbReference type="GO" id="GO:0016020">
    <property type="term" value="C:membrane"/>
    <property type="evidence" value="ECO:0007669"/>
    <property type="project" value="UniProtKB-SubCell"/>
</dbReference>
<keyword evidence="16" id="KW-0325">Glycoprotein</keyword>
<keyword evidence="22" id="KW-1185">Reference proteome</keyword>
<dbReference type="FunFam" id="3.80.10.10:FF:000874">
    <property type="entry name" value="Probable LRR receptor-like serine/threonine-protein kinase RFK1"/>
    <property type="match status" value="1"/>
</dbReference>
<sequence length="1080" mass="120291">MSFCSLQSLAKYSTSSLNFSSLSLICLRNQIFLGSPYCNTVVSACLTSCYWLPTFPEAKLVQEEVDALEEIARTLGSKYWKFNADTCEIEMAGVTQVPPKNAEQRIDCECNNGNNTDCHVTRMELKRYNLPGVLPTQLIKLPRLQVVDFAYNYLNGTLPREWASMQLTSIVLVNRLSGEIPKELGNITTLTTLSLEANQFFGTIPPDLGKLINLQALGLSSNHLSGNLPVSFAGLINLTDFRINDNNFSGTIPIFIQNWKKLKRLEMHASGLEGPIPSNISLLNNLVVLRISDLNGPTQDFPMLSNMTGMIKLTLRNCNISGKLPAYLWTMKSLEALDVSFNKLVGKIPDTISADRLRFIFLTGNLLSGDVPDSILKDGSNVDLSYNNFELQGPEQPACQENMNLNLNLFHSSLMGNSSRRILPCKGTFSCPKYSNCLHVNSGGKDVNIKEDKTTFSYEGDGQEEGGAAKYFVNEQSFWGFSSSGDFMDDNDYQNTRYTLSMQSSTLPVLYSTARISPVSLTYFHYCLENGNYTVNLHFAEIQFTNDLTYKSLGRRIFDIYVQEILVWEKFNIEDEVGSAQKPLVRQVLNVSATNNMLEIRFYFAGKGTTRIPDRGVYGPIISAISVFSDLKPCSRGKKMGTVYAVAGAVVASCLITIILGILWWKGYLPGKWCQKKDAEGLNFPNRTFSLKQIRAATDDFDPSNKIGEGGFGPVYKGQLPDGTVIAVKQLSSKSRQGNREFLNEMGIISCLQHPNLVKLHGCCIESDQLLLVYEYMENNSLARALFGHEINQPNLDWPSRLKICVGIARGLAFLHEESRFKIVHRDIKATNVLLDGDLNPKISDFGLARLDEEEKSHISTRVAGTIGYMAPEYALWGYLTYKADVYSFGVVALEIVSGKNNNNYMPSDNNCVCLLDWACHLQQSGSFMELVDETLKSEVNMKEAEIMVKVALLCTNASPTLRPTMSEAVSMLEGRLAVPDTVPVLPYTDDLRFKAMRELRQHEQRHGFSGSQTQRSNTVQMLSSSSKSENASYEIGSDPKLQRHSFSGSQTQRSNTVQMLSSSSKSENASYEIVSEPKL</sequence>
<dbReference type="InterPro" id="IPR001611">
    <property type="entry name" value="Leu-rich_rpt"/>
</dbReference>
<keyword evidence="6" id="KW-0808">Transferase</keyword>
<evidence type="ECO:0000256" key="3">
    <source>
        <dbReference type="ARBA" id="ARBA00022527"/>
    </source>
</evidence>
<dbReference type="SMART" id="SM00220">
    <property type="entry name" value="S_TKc"/>
    <property type="match status" value="1"/>
</dbReference>
<protein>
    <recommendedName>
        <fullName evidence="2">non-specific serine/threonine protein kinase</fullName>
        <ecNumber evidence="2">2.7.11.1</ecNumber>
    </recommendedName>
</protein>
<dbReference type="GO" id="GO:0005524">
    <property type="term" value="F:ATP binding"/>
    <property type="evidence" value="ECO:0007669"/>
    <property type="project" value="UniProtKB-KW"/>
</dbReference>
<evidence type="ECO:0000256" key="12">
    <source>
        <dbReference type="ARBA" id="ARBA00022840"/>
    </source>
</evidence>
<dbReference type="Pfam" id="PF07714">
    <property type="entry name" value="PK_Tyr_Ser-Thr"/>
    <property type="match status" value="1"/>
</dbReference>
<dbReference type="GO" id="GO:0004674">
    <property type="term" value="F:protein serine/threonine kinase activity"/>
    <property type="evidence" value="ECO:0007669"/>
    <property type="project" value="UniProtKB-KW"/>
</dbReference>
<evidence type="ECO:0000256" key="15">
    <source>
        <dbReference type="ARBA" id="ARBA00023170"/>
    </source>
</evidence>
<feature type="compositionally biased region" description="Polar residues" evidence="19">
    <location>
        <begin position="1010"/>
        <end position="1023"/>
    </location>
</feature>
<organism evidence="22 23">
    <name type="scientific">Populus euphratica</name>
    <name type="common">Euphrates poplar</name>
    <dbReference type="NCBI Taxonomy" id="75702"/>
    <lineage>
        <taxon>Eukaryota</taxon>
        <taxon>Viridiplantae</taxon>
        <taxon>Streptophyta</taxon>
        <taxon>Embryophyta</taxon>
        <taxon>Tracheophyta</taxon>
        <taxon>Spermatophyta</taxon>
        <taxon>Magnoliopsida</taxon>
        <taxon>eudicotyledons</taxon>
        <taxon>Gunneridae</taxon>
        <taxon>Pentapetalae</taxon>
        <taxon>rosids</taxon>
        <taxon>fabids</taxon>
        <taxon>Malpighiales</taxon>
        <taxon>Salicaceae</taxon>
        <taxon>Saliceae</taxon>
        <taxon>Populus</taxon>
    </lineage>
</organism>
<feature type="transmembrane region" description="Helical" evidence="20">
    <location>
        <begin position="643"/>
        <end position="665"/>
    </location>
</feature>